<sequence>MNKIYKVGLIGCGHISETYFRAHEYFNNFKIIKCADIKESASKNCASLYNIESVSVDDLLADNQIEVVLNLTTPQAHYEVTKKTLLADKHSYCEKPLSTKFENGQELVNLAKEKNLYLGNGPDTFLGAGSQKSRQLIDSGLVGDIKLGGAIFAFPGVQSYHPDPEPWFQKDGGGPVMDMGTYYLTVLVNLLGPAKQVQGCELTVSEFREIGIGPKKGKKIKVESPTTYMATIQFQNGVLIQITLSFDVINHQRNHIELYGTKGSIIVPDPNMFGGSAFISVSTGGKWGEHQTENMHLGRINIKNHSGRLNESPTNANYRGVGLSEMIYSVENKKKHRCNGELALHVLDIIESTMRAAISKTPKEIQTTCKKPEFFPEEEIKKLLL</sequence>
<dbReference type="Gene3D" id="3.30.360.10">
    <property type="entry name" value="Dihydrodipicolinate Reductase, domain 2"/>
    <property type="match status" value="1"/>
</dbReference>
<dbReference type="InterPro" id="IPR051450">
    <property type="entry name" value="Gfo/Idh/MocA_Oxidoreductases"/>
</dbReference>
<evidence type="ECO:0000313" key="3">
    <source>
        <dbReference type="EMBL" id="ADI23052.1"/>
    </source>
</evidence>
<reference evidence="3" key="1">
    <citation type="submission" date="2010-01" db="EMBL/GenBank/DDBJ databases">
        <title>Genome fragments of uncultured bacteria from the North Pacific subtropical Gyre.</title>
        <authorList>
            <person name="Pham V.D."/>
            <person name="Delong E.F."/>
        </authorList>
    </citation>
    <scope>NUCLEOTIDE SEQUENCE</scope>
</reference>
<organism evidence="3">
    <name type="scientific">uncultured Planctomycetales bacterium HF0770_03I01</name>
    <dbReference type="NCBI Taxonomy" id="723609"/>
    <lineage>
        <taxon>Bacteria</taxon>
        <taxon>Pseudomonadati</taxon>
        <taxon>Planctomycetota</taxon>
        <taxon>Planctomycetia</taxon>
        <taxon>Planctomycetales</taxon>
        <taxon>environmental samples</taxon>
    </lineage>
</organism>
<dbReference type="PANTHER" id="PTHR43377">
    <property type="entry name" value="BILIVERDIN REDUCTASE A"/>
    <property type="match status" value="1"/>
</dbReference>
<evidence type="ECO:0000259" key="1">
    <source>
        <dbReference type="Pfam" id="PF01408"/>
    </source>
</evidence>
<protein>
    <submittedName>
        <fullName evidence="3">Predicted dehydrogenases and related proteins</fullName>
    </submittedName>
</protein>
<dbReference type="PANTHER" id="PTHR43377:SF1">
    <property type="entry name" value="BILIVERDIN REDUCTASE A"/>
    <property type="match status" value="1"/>
</dbReference>
<proteinExistence type="predicted"/>
<dbReference type="InterPro" id="IPR000683">
    <property type="entry name" value="Gfo/Idh/MocA-like_OxRdtase_N"/>
</dbReference>
<feature type="domain" description="GFO/IDH/MocA-like oxidoreductase" evidence="2">
    <location>
        <begin position="131"/>
        <end position="265"/>
    </location>
</feature>
<feature type="domain" description="Gfo/Idh/MocA-like oxidoreductase N-terminal" evidence="1">
    <location>
        <begin position="6"/>
        <end position="118"/>
    </location>
</feature>
<dbReference type="InterPro" id="IPR055170">
    <property type="entry name" value="GFO_IDH_MocA-like_dom"/>
</dbReference>
<dbReference type="Pfam" id="PF01408">
    <property type="entry name" value="GFO_IDH_MocA"/>
    <property type="match status" value="1"/>
</dbReference>
<dbReference type="EMBL" id="GU568004">
    <property type="protein sequence ID" value="ADI23052.1"/>
    <property type="molecule type" value="Genomic_DNA"/>
</dbReference>
<name>E7C6H8_9BACT</name>
<accession>E7C6H8</accession>
<dbReference type="SUPFAM" id="SSF55347">
    <property type="entry name" value="Glyceraldehyde-3-phosphate dehydrogenase-like, C-terminal domain"/>
    <property type="match status" value="1"/>
</dbReference>
<evidence type="ECO:0000259" key="2">
    <source>
        <dbReference type="Pfam" id="PF22725"/>
    </source>
</evidence>
<dbReference type="SUPFAM" id="SSF51735">
    <property type="entry name" value="NAD(P)-binding Rossmann-fold domains"/>
    <property type="match status" value="1"/>
</dbReference>
<dbReference type="Pfam" id="PF22725">
    <property type="entry name" value="GFO_IDH_MocA_C3"/>
    <property type="match status" value="1"/>
</dbReference>
<dbReference type="InterPro" id="IPR036291">
    <property type="entry name" value="NAD(P)-bd_dom_sf"/>
</dbReference>
<dbReference type="AlphaFoldDB" id="E7C6H8"/>
<dbReference type="Gene3D" id="3.40.50.720">
    <property type="entry name" value="NAD(P)-binding Rossmann-like Domain"/>
    <property type="match status" value="1"/>
</dbReference>
<dbReference type="GO" id="GO:0000166">
    <property type="term" value="F:nucleotide binding"/>
    <property type="evidence" value="ECO:0007669"/>
    <property type="project" value="InterPro"/>
</dbReference>